<accession>A0AAP0AX77</accession>
<dbReference type="Gene3D" id="2.20.25.80">
    <property type="entry name" value="WRKY domain"/>
    <property type="match status" value="1"/>
</dbReference>
<organism evidence="1 2">
    <name type="scientific">Platanthera zijinensis</name>
    <dbReference type="NCBI Taxonomy" id="2320716"/>
    <lineage>
        <taxon>Eukaryota</taxon>
        <taxon>Viridiplantae</taxon>
        <taxon>Streptophyta</taxon>
        <taxon>Embryophyta</taxon>
        <taxon>Tracheophyta</taxon>
        <taxon>Spermatophyta</taxon>
        <taxon>Magnoliopsida</taxon>
        <taxon>Liliopsida</taxon>
        <taxon>Asparagales</taxon>
        <taxon>Orchidaceae</taxon>
        <taxon>Orchidoideae</taxon>
        <taxon>Orchideae</taxon>
        <taxon>Orchidinae</taxon>
        <taxon>Platanthera</taxon>
    </lineage>
</organism>
<sequence>MSHQQALVQVTAQATHSYAQNNSLEGTNSHNFESAVVPYCDQISQSTIIIVYKFVDDGNNWRKYEQKQVKDSDIQGTIINVITQNIQSRRKSNVPLMAK</sequence>
<dbReference type="EMBL" id="JBBWWQ010000019">
    <property type="protein sequence ID" value="KAK8918532.1"/>
    <property type="molecule type" value="Genomic_DNA"/>
</dbReference>
<protein>
    <submittedName>
        <fullName evidence="1">WRKY transcription factor 4</fullName>
    </submittedName>
</protein>
<gene>
    <name evidence="1" type="primary">WRKY4</name>
    <name evidence="1" type="ORF">KSP39_PZI022054</name>
</gene>
<dbReference type="GO" id="GO:0003700">
    <property type="term" value="F:DNA-binding transcription factor activity"/>
    <property type="evidence" value="ECO:0007669"/>
    <property type="project" value="InterPro"/>
</dbReference>
<dbReference type="Proteomes" id="UP001418222">
    <property type="component" value="Unassembled WGS sequence"/>
</dbReference>
<reference evidence="1 2" key="1">
    <citation type="journal article" date="2022" name="Nat. Plants">
        <title>Genomes of leafy and leafless Platanthera orchids illuminate the evolution of mycoheterotrophy.</title>
        <authorList>
            <person name="Li M.H."/>
            <person name="Liu K.W."/>
            <person name="Li Z."/>
            <person name="Lu H.C."/>
            <person name="Ye Q.L."/>
            <person name="Zhang D."/>
            <person name="Wang J.Y."/>
            <person name="Li Y.F."/>
            <person name="Zhong Z.M."/>
            <person name="Liu X."/>
            <person name="Yu X."/>
            <person name="Liu D.K."/>
            <person name="Tu X.D."/>
            <person name="Liu B."/>
            <person name="Hao Y."/>
            <person name="Liao X.Y."/>
            <person name="Jiang Y.T."/>
            <person name="Sun W.H."/>
            <person name="Chen J."/>
            <person name="Chen Y.Q."/>
            <person name="Ai Y."/>
            <person name="Zhai J.W."/>
            <person name="Wu S.S."/>
            <person name="Zhou Z."/>
            <person name="Hsiao Y.Y."/>
            <person name="Wu W.L."/>
            <person name="Chen Y.Y."/>
            <person name="Lin Y.F."/>
            <person name="Hsu J.L."/>
            <person name="Li C.Y."/>
            <person name="Wang Z.W."/>
            <person name="Zhao X."/>
            <person name="Zhong W.Y."/>
            <person name="Ma X.K."/>
            <person name="Ma L."/>
            <person name="Huang J."/>
            <person name="Chen G.Z."/>
            <person name="Huang M.Z."/>
            <person name="Huang L."/>
            <person name="Peng D.H."/>
            <person name="Luo Y.B."/>
            <person name="Zou S.Q."/>
            <person name="Chen S.P."/>
            <person name="Lan S."/>
            <person name="Tsai W.C."/>
            <person name="Van de Peer Y."/>
            <person name="Liu Z.J."/>
        </authorList>
    </citation>
    <scope>NUCLEOTIDE SEQUENCE [LARGE SCALE GENOMIC DNA]</scope>
    <source>
        <strain evidence="1">Lor287</strain>
    </source>
</reference>
<keyword evidence="2" id="KW-1185">Reference proteome</keyword>
<evidence type="ECO:0000313" key="1">
    <source>
        <dbReference type="EMBL" id="KAK8918532.1"/>
    </source>
</evidence>
<dbReference type="AlphaFoldDB" id="A0AAP0AX77"/>
<dbReference type="InterPro" id="IPR036576">
    <property type="entry name" value="WRKY_dom_sf"/>
</dbReference>
<evidence type="ECO:0000313" key="2">
    <source>
        <dbReference type="Proteomes" id="UP001418222"/>
    </source>
</evidence>
<dbReference type="SUPFAM" id="SSF118290">
    <property type="entry name" value="WRKY DNA-binding domain"/>
    <property type="match status" value="1"/>
</dbReference>
<dbReference type="GO" id="GO:0043565">
    <property type="term" value="F:sequence-specific DNA binding"/>
    <property type="evidence" value="ECO:0007669"/>
    <property type="project" value="InterPro"/>
</dbReference>
<comment type="caution">
    <text evidence="1">The sequence shown here is derived from an EMBL/GenBank/DDBJ whole genome shotgun (WGS) entry which is preliminary data.</text>
</comment>
<proteinExistence type="predicted"/>
<name>A0AAP0AX77_9ASPA</name>